<dbReference type="Gene3D" id="3.10.450.50">
    <property type="match status" value="1"/>
</dbReference>
<dbReference type="InterPro" id="IPR032710">
    <property type="entry name" value="NTF2-like_dom_sf"/>
</dbReference>
<dbReference type="Proteomes" id="UP000249091">
    <property type="component" value="Chromosome 1"/>
</dbReference>
<dbReference type="SUPFAM" id="SSF54427">
    <property type="entry name" value="NTF2-like"/>
    <property type="match status" value="1"/>
</dbReference>
<sequence>MSEDSTTIPASGSSIVTVQSFLDALTSGELDAATDLLTDDIAWHNTSLPTVRGRSRVRGMLHGMARPWVGFEVVTHHIATDGDVVLTERTDIFRLGPVEIGFWVCGTFHLRDGRIAVWDDHFSPGNMALGALRGLLHAVTGRRAVAA</sequence>
<evidence type="ECO:0000313" key="2">
    <source>
        <dbReference type="EMBL" id="SQI30409.1"/>
    </source>
</evidence>
<dbReference type="Pfam" id="PF07858">
    <property type="entry name" value="LEH"/>
    <property type="match status" value="1"/>
</dbReference>
<dbReference type="STRING" id="1219011.GCA_001895045_01834"/>
<keyword evidence="2" id="KW-0378">Hydrolase</keyword>
<dbReference type="EC" id="3.3.2.8" evidence="2"/>
<dbReference type="AlphaFoldDB" id="A0A2X4TVQ3"/>
<reference evidence="2 3" key="1">
    <citation type="submission" date="2018-06" db="EMBL/GenBank/DDBJ databases">
        <authorList>
            <consortium name="Pathogen Informatics"/>
            <person name="Doyle S."/>
        </authorList>
    </citation>
    <scope>NUCLEOTIDE SEQUENCE [LARGE SCALE GENOMIC DNA]</scope>
    <source>
        <strain evidence="2 3">NCTC10994</strain>
    </source>
</reference>
<dbReference type="KEGG" id="rcr:NCTC10994_01563"/>
<dbReference type="EMBL" id="LS483468">
    <property type="protein sequence ID" value="SQI30409.1"/>
    <property type="molecule type" value="Genomic_DNA"/>
</dbReference>
<dbReference type="RefSeq" id="WP_072699818.1">
    <property type="nucleotide sequence ID" value="NZ_JAFBBL010000001.1"/>
</dbReference>
<accession>A0A2X4TVQ3</accession>
<protein>
    <submittedName>
        <fullName evidence="2">Limonene 1,2-epoxide hydrolase</fullName>
        <ecNumber evidence="2">3.3.2.8</ecNumber>
    </submittedName>
</protein>
<gene>
    <name evidence="2" type="primary">limA</name>
    <name evidence="2" type="ORF">NCTC10994_01563</name>
</gene>
<dbReference type="GO" id="GO:0018744">
    <property type="term" value="F:limonene-1,2-epoxide hydrolase activity"/>
    <property type="evidence" value="ECO:0007669"/>
    <property type="project" value="UniProtKB-EC"/>
</dbReference>
<keyword evidence="3" id="KW-1185">Reference proteome</keyword>
<evidence type="ECO:0000313" key="3">
    <source>
        <dbReference type="Proteomes" id="UP000249091"/>
    </source>
</evidence>
<feature type="domain" description="Limonene-1,2-epoxide hydrolase" evidence="1">
    <location>
        <begin position="14"/>
        <end position="125"/>
    </location>
</feature>
<organism evidence="2 3">
    <name type="scientific">Rhodococcus coprophilus</name>
    <dbReference type="NCBI Taxonomy" id="38310"/>
    <lineage>
        <taxon>Bacteria</taxon>
        <taxon>Bacillati</taxon>
        <taxon>Actinomycetota</taxon>
        <taxon>Actinomycetes</taxon>
        <taxon>Mycobacteriales</taxon>
        <taxon>Nocardiaceae</taxon>
        <taxon>Rhodococcus</taxon>
    </lineage>
</organism>
<name>A0A2X4TVQ3_9NOCA</name>
<evidence type="ECO:0000259" key="1">
    <source>
        <dbReference type="Pfam" id="PF07858"/>
    </source>
</evidence>
<dbReference type="InterPro" id="IPR013100">
    <property type="entry name" value="LEH"/>
</dbReference>
<proteinExistence type="predicted"/>